<keyword evidence="12" id="KW-1185">Reference proteome</keyword>
<evidence type="ECO:0000256" key="5">
    <source>
        <dbReference type="ARBA" id="ARBA00022989"/>
    </source>
</evidence>
<sequence>MTNIEQSGRAAAPAGRPAGLPYLPGLDGLRALAVVAVLAYHLGWARAPGGFLGVDVFFVLSGYLITALLVAEHARTGGIALRRFVARRARRLLPALWTMLLVVCTTAALAFRGELGELRRDVPAALAYVSNWVTIGADESYFETTGRPPLLAHLWTLAIEGQFYVLWPLVVLLLARRFPGRRRLAWLALAGAGLSTAAMAALAVRGGMPIPHDPSPAYLGSATHAMGLLLGAALGAVWAPWRADPGARPRSPWALDLLGGAGVVGLVLAFWRFDELDPALYRGGFAAVSVLALAAVAAIARPASRLGAVLGLAPLRYLGQRSYGLYLWHWPVAMLTRPGFELPASTALATGLRVALTLALAEASYRLVELPVRRGALGRWARGLARGGAGPTGLRRMRLLAAPVALAVLVVSLGGTLAAPPAADPVAGAPHSVVLRTGQATRADGVGGTARFVLAQPETGPDFLFVVSASRAPGAPAPAPAPAPAAAPAPGAPAQAPAPAPAPPPPAGPPPTTAVGDSVMAAIAPALPARFPALEVDAVTSRQPADVLTALSAIAAAGRLGSFVVISAGTNGAISDEQLRAMLDVASPARTVLVLTNFVERPWAERNNALIAAVVPQYPNGVVLDWNALAEANPEWLWADRIHPRPAGAEALATMFLEEAVRAAG</sequence>
<dbReference type="Gene3D" id="3.40.50.1110">
    <property type="entry name" value="SGNH hydrolase"/>
    <property type="match status" value="1"/>
</dbReference>
<name>A0A8A4ZCZ2_9MICO</name>
<evidence type="ECO:0000256" key="7">
    <source>
        <dbReference type="ARBA" id="ARBA00023315"/>
    </source>
</evidence>
<feature type="transmembrane region" description="Helical" evidence="9">
    <location>
        <begin position="399"/>
        <end position="419"/>
    </location>
</feature>
<keyword evidence="3" id="KW-0808">Transferase</keyword>
<protein>
    <submittedName>
        <fullName evidence="11">Acyltransferase</fullName>
    </submittedName>
</protein>
<keyword evidence="2" id="KW-1003">Cell membrane</keyword>
<feature type="transmembrane region" description="Helical" evidence="9">
    <location>
        <begin position="49"/>
        <end position="71"/>
    </location>
</feature>
<feature type="domain" description="Acyltransferase 3" evidence="10">
    <location>
        <begin position="24"/>
        <end position="358"/>
    </location>
</feature>
<dbReference type="Pfam" id="PF01757">
    <property type="entry name" value="Acyl_transf_3"/>
    <property type="match status" value="1"/>
</dbReference>
<evidence type="ECO:0000256" key="4">
    <source>
        <dbReference type="ARBA" id="ARBA00022692"/>
    </source>
</evidence>
<keyword evidence="6 9" id="KW-0472">Membrane</keyword>
<feature type="transmembrane region" description="Helical" evidence="9">
    <location>
        <begin position="279"/>
        <end position="300"/>
    </location>
</feature>
<evidence type="ECO:0000256" key="1">
    <source>
        <dbReference type="ARBA" id="ARBA00004651"/>
    </source>
</evidence>
<evidence type="ECO:0000313" key="11">
    <source>
        <dbReference type="EMBL" id="QTE28889.1"/>
    </source>
</evidence>
<keyword evidence="5 9" id="KW-1133">Transmembrane helix</keyword>
<dbReference type="PANTHER" id="PTHR23028">
    <property type="entry name" value="ACETYLTRANSFERASE"/>
    <property type="match status" value="1"/>
</dbReference>
<keyword evidence="4 9" id="KW-0812">Transmembrane</keyword>
<dbReference type="InterPro" id="IPR036514">
    <property type="entry name" value="SGNH_hydro_sf"/>
</dbReference>
<dbReference type="EMBL" id="CP071868">
    <property type="protein sequence ID" value="QTE28889.1"/>
    <property type="molecule type" value="Genomic_DNA"/>
</dbReference>
<comment type="subcellular location">
    <subcellularLocation>
        <location evidence="1">Cell membrane</location>
        <topology evidence="1">Multi-pass membrane protein</topology>
    </subcellularLocation>
</comment>
<dbReference type="SUPFAM" id="SSF52266">
    <property type="entry name" value="SGNH hydrolase"/>
    <property type="match status" value="1"/>
</dbReference>
<dbReference type="Proteomes" id="UP000663937">
    <property type="component" value="Chromosome"/>
</dbReference>
<accession>A0A8A4ZCZ2</accession>
<dbReference type="InterPro" id="IPR002656">
    <property type="entry name" value="Acyl_transf_3_dom"/>
</dbReference>
<keyword evidence="7 11" id="KW-0012">Acyltransferase</keyword>
<gene>
    <name evidence="11" type="ORF">J4E96_16405</name>
</gene>
<evidence type="ECO:0000256" key="6">
    <source>
        <dbReference type="ARBA" id="ARBA00023136"/>
    </source>
</evidence>
<dbReference type="GO" id="GO:0005886">
    <property type="term" value="C:plasma membrane"/>
    <property type="evidence" value="ECO:0007669"/>
    <property type="project" value="UniProtKB-SubCell"/>
</dbReference>
<evidence type="ECO:0000256" key="9">
    <source>
        <dbReference type="SAM" id="Phobius"/>
    </source>
</evidence>
<feature type="region of interest" description="Disordered" evidence="8">
    <location>
        <begin position="475"/>
        <end position="516"/>
    </location>
</feature>
<feature type="compositionally biased region" description="Pro residues" evidence="8">
    <location>
        <begin position="475"/>
        <end position="512"/>
    </location>
</feature>
<evidence type="ECO:0000313" key="12">
    <source>
        <dbReference type="Proteomes" id="UP000663937"/>
    </source>
</evidence>
<evidence type="ECO:0000259" key="10">
    <source>
        <dbReference type="Pfam" id="PF01757"/>
    </source>
</evidence>
<dbReference type="KEGG" id="psic:J4E96_16405"/>
<dbReference type="GO" id="GO:0009103">
    <property type="term" value="P:lipopolysaccharide biosynthetic process"/>
    <property type="evidence" value="ECO:0007669"/>
    <property type="project" value="TreeGrafter"/>
</dbReference>
<dbReference type="RefSeq" id="WP_227423140.1">
    <property type="nucleotide sequence ID" value="NZ_CP071868.1"/>
</dbReference>
<reference evidence="11" key="1">
    <citation type="submission" date="2021-03" db="EMBL/GenBank/DDBJ databases">
        <title>Pengzhenrongella sicca gen. nov., sp. nov., a new member of suborder Micrococcineae isolated from High-Arctic tundra soil.</title>
        <authorList>
            <person name="Peng F."/>
        </authorList>
    </citation>
    <scope>NUCLEOTIDE SEQUENCE</scope>
    <source>
        <strain evidence="11">LRZ-2</strain>
    </source>
</reference>
<feature type="transmembrane region" description="Helical" evidence="9">
    <location>
        <begin position="184"/>
        <end position="204"/>
    </location>
</feature>
<evidence type="ECO:0000256" key="8">
    <source>
        <dbReference type="SAM" id="MobiDB-lite"/>
    </source>
</evidence>
<feature type="transmembrane region" description="Helical" evidence="9">
    <location>
        <begin position="150"/>
        <end position="175"/>
    </location>
</feature>
<feature type="transmembrane region" description="Helical" evidence="9">
    <location>
        <begin position="253"/>
        <end position="273"/>
    </location>
</feature>
<organism evidence="11 12">
    <name type="scientific">Pengzhenrongella sicca</name>
    <dbReference type="NCBI Taxonomy" id="2819238"/>
    <lineage>
        <taxon>Bacteria</taxon>
        <taxon>Bacillati</taxon>
        <taxon>Actinomycetota</taxon>
        <taxon>Actinomycetes</taxon>
        <taxon>Micrococcales</taxon>
        <taxon>Pengzhenrongella</taxon>
    </lineage>
</organism>
<evidence type="ECO:0000256" key="2">
    <source>
        <dbReference type="ARBA" id="ARBA00022475"/>
    </source>
</evidence>
<feature type="transmembrane region" description="Helical" evidence="9">
    <location>
        <begin position="224"/>
        <end position="241"/>
    </location>
</feature>
<dbReference type="GO" id="GO:0016747">
    <property type="term" value="F:acyltransferase activity, transferring groups other than amino-acyl groups"/>
    <property type="evidence" value="ECO:0007669"/>
    <property type="project" value="InterPro"/>
</dbReference>
<dbReference type="AlphaFoldDB" id="A0A8A4ZCZ2"/>
<evidence type="ECO:0000256" key="3">
    <source>
        <dbReference type="ARBA" id="ARBA00022679"/>
    </source>
</evidence>
<feature type="transmembrane region" description="Helical" evidence="9">
    <location>
        <begin position="92"/>
        <end position="111"/>
    </location>
</feature>
<dbReference type="InterPro" id="IPR050879">
    <property type="entry name" value="Acyltransferase_3"/>
</dbReference>
<dbReference type="PANTHER" id="PTHR23028:SF53">
    <property type="entry name" value="ACYL_TRANSF_3 DOMAIN-CONTAINING PROTEIN"/>
    <property type="match status" value="1"/>
</dbReference>
<proteinExistence type="predicted"/>